<feature type="compositionally biased region" description="Polar residues" evidence="2">
    <location>
        <begin position="96"/>
        <end position="118"/>
    </location>
</feature>
<keyword evidence="1" id="KW-0175">Coiled coil</keyword>
<feature type="coiled-coil region" evidence="1">
    <location>
        <begin position="952"/>
        <end position="986"/>
    </location>
</feature>
<feature type="coiled-coil region" evidence="1">
    <location>
        <begin position="231"/>
        <end position="503"/>
    </location>
</feature>
<feature type="compositionally biased region" description="Low complexity" evidence="2">
    <location>
        <begin position="81"/>
        <end position="95"/>
    </location>
</feature>
<feature type="compositionally biased region" description="Low complexity" evidence="2">
    <location>
        <begin position="1856"/>
        <end position="1874"/>
    </location>
</feature>
<feature type="compositionally biased region" description="Basic and acidic residues" evidence="2">
    <location>
        <begin position="1453"/>
        <end position="1463"/>
    </location>
</feature>
<sequence length="2191" mass="244536">MAGDPDGDASSRDLSPGRTGSRAASSSANQPQEGHQRGQPIPQQSPLAVPAHESKEARNATDSVPPPPPENTRGTKTITWAKVAAHGAAAKALSAGDTSQSNTPSRAANPTAMRQSSPRRVAPPAPAQTDEILEQDTTSMPPSQDPSVSGRGGSGPRDNVTSSSPQSDSSTTEADSRTRHAAEQGRLQEMKSYLRELTEAYDLPPALMEHPSDEESETKLKTVDALFKDFASRLAKECRDKENNLQSTQAKLDTSTSAQATLEREKFALEEATKTKDAKLEELESIAKQAHESDIEDLRARVESCAIERDEATSELRELRQKLEAAESERNEKEISMQKLNFALEEARQSNRQAAPFVDVETLRTTISDLHEELRDLNRDKADLERQAEMMIASRKQKDDENTAQMRHQDEYLLRMQDENEKYKRLIEALRHEKEEQLRKAAEAEAERQPVTFRVDNEIMPRDKYEKLLDNARGDMEKMREQIQQAEEERDRAIEDFEGARKMFMEEFMPLYALAVDEAAHNMFNIWEAEEASLKALVGEGEYRRYLRAVVEPDRQPSQTSSEGFVARGEAAAGLGLDGSQASEPTSPPVGQNLAGEFRELDRESSIASECTLMGRGDGSAELAQLLDECQIRRDEAERRVEELEGETKKHQDELEALQDEIRTLTKAAEVVEPSVDGSAELQKALDKCQLCRKEADQRLQELEGETKKQKDEIDELQGEIQKLKEAAETSREGSAKLGETLKECQRQRNEADMRLKELEGETQKQKDRIEELQDEIHKLKEAADTAETSRGSGEEPDASECRAQTPTQDAAKRDEQRLQGASAVEPVDMQADLEERRAHRQQADMEIEALKREARRRSRELRKVKDELSLQQRIDELLKERLQAVQAKASKVGAKVKWAETRVILQGEGAGDEGAISSSTNDSQGYLKLVSTLSQRVEEAESQFGRTHQQLADVRTTATILQAIIEQLESQRSQLEQERRQLWEDLKARRHSGEGIGQASAALEEGLENNEELGEMDGDMEEMNEVIRKTKEELEKKNEEFQEKRKALDDCRAHDKELMAELAALRERRDGESDGDDSQDEDLHKEIDRLEEKVADLQRQLSAAKYSASKEAARRREVEYRGVWEGTRAAALRSKQTELDNLKKEYDDAMETFRWEAEDITTRLDNRMDELKRFRLWHQHTVNELEARLRTAEEEGRGHASELARIKLEHTKAMDELKAQLGASDTMVASLQDQLYDVPHTEALLRMRPCDAVTQTAGGPYAEDMTPVAQVPHGPTGAYLKAYFTFKQSIESGLRLQDTATALQDYQLRIVEKLDQELARRISLSRIARASETPTPNRPETPDSSTDDASHSSPPGDQVPDSPTTESSSDEEDERAATLRGIRETCEEFEVLRRRKQRSRDDEVSAIQLVCALEAEIEALKKRLNEADDADEKTAEPDNNGGEEPSDEESDNGEKDAKDPAAIRRRIARLRKKVSKTQTNLQKDEEALRSAIDEHEEDLAEWIDNLDDLDDDPERTLYRYLANGAWQTAKAGYWKGSTWVRPLPLPSMKVIKALLGGPGGGNPDDDRDTGDGEGSVGSDSTIGGGRRCACPCVGLCDASENPTFDGLPTGAQDVVRNVRRVYRKYHSCCGKGGGGAGASSETAAGEPGDEDEDDGLLLWRLLGVMRGDADIREQMRNEGRHYAARLGLAFWACARVHLLSWEQTAACGLRGLAYYAAFFLPEGRWKPGPPGPAPPPQRVATVVKDAGMLCLLYYTYQVLAATWAVQRVWEMANGYTRAYFVERALHPERSTWLGLGGVDMRLRGTAPYSAARVFRHPAVSAHARRALNPSSALHRRAFTASHNPSSQAHSRGQESTAGASSSSSHSDANTNNACQTPNQGQHATLDSPDQQQQQQPSRPHSHNPKDRFAPPPGTMSQKLIPQNPADVMVIRDLTPNITTFSVPFSRFGAVKIGGRGTLVRLTSGRLAIFSPVALTDDVRAKIADKGGDLAYIVAPDAEHHIFLSEYKAAFPAAKLVGPDGLPQKRAKQTGDPKIDPADEFAVVFKPADKPAVGPDFDADFECEYVDSHPNKEIAFFYRPDRLLIQADLLFNLPPTEQYSRVPEAERDTSSGLANRLFGGMQTTQGDLRWTRRFQWYVISSKDRAAFNESIRRIDAWDFDTIVPCHGDVIQGDGKERFRNVFEWHLAGHKK</sequence>
<feature type="region of interest" description="Disordered" evidence="2">
    <location>
        <begin position="1425"/>
        <end position="1463"/>
    </location>
</feature>
<dbReference type="InterPro" id="IPR036866">
    <property type="entry name" value="RibonucZ/Hydroxyglut_hydro"/>
</dbReference>
<feature type="region of interest" description="Disordered" evidence="2">
    <location>
        <begin position="1"/>
        <end position="193"/>
    </location>
</feature>
<feature type="coiled-coil region" evidence="1">
    <location>
        <begin position="1014"/>
        <end position="1055"/>
    </location>
</feature>
<dbReference type="EMBL" id="JAHLJV010000010">
    <property type="protein sequence ID" value="KAK1596896.1"/>
    <property type="molecule type" value="Genomic_DNA"/>
</dbReference>
<feature type="compositionally biased region" description="Polar residues" evidence="2">
    <location>
        <begin position="1841"/>
        <end position="1855"/>
    </location>
</feature>
<protein>
    <submittedName>
        <fullName evidence="3">Uncharacterized protein</fullName>
    </submittedName>
</protein>
<feature type="compositionally biased region" description="Low complexity" evidence="2">
    <location>
        <begin position="161"/>
        <end position="172"/>
    </location>
</feature>
<evidence type="ECO:0000313" key="3">
    <source>
        <dbReference type="EMBL" id="KAK1596896.1"/>
    </source>
</evidence>
<feature type="region of interest" description="Disordered" evidence="2">
    <location>
        <begin position="1555"/>
        <end position="1584"/>
    </location>
</feature>
<feature type="compositionally biased region" description="Polar residues" evidence="2">
    <location>
        <begin position="1875"/>
        <end position="1890"/>
    </location>
</feature>
<keyword evidence="4" id="KW-1185">Reference proteome</keyword>
<dbReference type="RefSeq" id="XP_060417733.1">
    <property type="nucleotide sequence ID" value="XM_060563314.1"/>
</dbReference>
<feature type="region of interest" description="Disordered" evidence="2">
    <location>
        <begin position="1631"/>
        <end position="1652"/>
    </location>
</feature>
<feature type="region of interest" description="Disordered" evidence="2">
    <location>
        <begin position="1328"/>
        <end position="1382"/>
    </location>
</feature>
<dbReference type="PANTHER" id="PTHR33835:SF1">
    <property type="entry name" value="METALLO-BETA-LACTAMASE DOMAIN-CONTAINING PROTEIN"/>
    <property type="match status" value="1"/>
</dbReference>
<proteinExistence type="predicted"/>
<evidence type="ECO:0000256" key="2">
    <source>
        <dbReference type="SAM" id="MobiDB-lite"/>
    </source>
</evidence>
<gene>
    <name evidence="3" type="ORF">LY79DRAFT_667049</name>
</gene>
<dbReference type="GeneID" id="85447554"/>
<name>A0AAD8Q6N8_9PEZI</name>
<feature type="region of interest" description="Disordered" evidence="2">
    <location>
        <begin position="725"/>
        <end position="830"/>
    </location>
</feature>
<dbReference type="PANTHER" id="PTHR33835">
    <property type="entry name" value="YALI0C07656P"/>
    <property type="match status" value="1"/>
</dbReference>
<dbReference type="SUPFAM" id="SSF56281">
    <property type="entry name" value="Metallo-hydrolase/oxidoreductase"/>
    <property type="match status" value="1"/>
</dbReference>
<feature type="compositionally biased region" description="Basic and acidic residues" evidence="2">
    <location>
        <begin position="174"/>
        <end position="193"/>
    </location>
</feature>
<evidence type="ECO:0000256" key="1">
    <source>
        <dbReference type="SAM" id="Coils"/>
    </source>
</evidence>
<dbReference type="InterPro" id="IPR025638">
    <property type="entry name" value="DUF4336"/>
</dbReference>
<accession>A0AAD8Q6N8</accession>
<organism evidence="3 4">
    <name type="scientific">Colletotrichum navitas</name>
    <dbReference type="NCBI Taxonomy" id="681940"/>
    <lineage>
        <taxon>Eukaryota</taxon>
        <taxon>Fungi</taxon>
        <taxon>Dikarya</taxon>
        <taxon>Ascomycota</taxon>
        <taxon>Pezizomycotina</taxon>
        <taxon>Sordariomycetes</taxon>
        <taxon>Hypocreomycetidae</taxon>
        <taxon>Glomerellales</taxon>
        <taxon>Glomerellaceae</taxon>
        <taxon>Colletotrichum</taxon>
        <taxon>Colletotrichum graminicola species complex</taxon>
    </lineage>
</organism>
<dbReference type="Proteomes" id="UP001230504">
    <property type="component" value="Unassembled WGS sequence"/>
</dbReference>
<feature type="compositionally biased region" description="Basic and acidic residues" evidence="2">
    <location>
        <begin position="725"/>
        <end position="784"/>
    </location>
</feature>
<feature type="region of interest" description="Disordered" evidence="2">
    <location>
        <begin position="1841"/>
        <end position="1920"/>
    </location>
</feature>
<evidence type="ECO:0000313" key="4">
    <source>
        <dbReference type="Proteomes" id="UP001230504"/>
    </source>
</evidence>
<feature type="coiled-coil region" evidence="1">
    <location>
        <begin position="834"/>
        <end position="872"/>
    </location>
</feature>
<comment type="caution">
    <text evidence="3">The sequence shown here is derived from an EMBL/GenBank/DDBJ whole genome shotgun (WGS) entry which is preliminary data.</text>
</comment>
<feature type="coiled-coil region" evidence="1">
    <location>
        <begin position="1468"/>
        <end position="1513"/>
    </location>
</feature>
<feature type="coiled-coil region" evidence="1">
    <location>
        <begin position="1081"/>
        <end position="1108"/>
    </location>
</feature>
<feature type="compositionally biased region" description="Basic and acidic residues" evidence="2">
    <location>
        <begin position="1425"/>
        <end position="1437"/>
    </location>
</feature>
<reference evidence="3" key="1">
    <citation type="submission" date="2021-06" db="EMBL/GenBank/DDBJ databases">
        <title>Comparative genomics, transcriptomics and evolutionary studies reveal genomic signatures of adaptation to plant cell wall in hemibiotrophic fungi.</title>
        <authorList>
            <consortium name="DOE Joint Genome Institute"/>
            <person name="Baroncelli R."/>
            <person name="Diaz J.F."/>
            <person name="Benocci T."/>
            <person name="Peng M."/>
            <person name="Battaglia E."/>
            <person name="Haridas S."/>
            <person name="Andreopoulos W."/>
            <person name="Labutti K."/>
            <person name="Pangilinan J."/>
            <person name="Floch G.L."/>
            <person name="Makela M.R."/>
            <person name="Henrissat B."/>
            <person name="Grigoriev I.V."/>
            <person name="Crouch J.A."/>
            <person name="De Vries R.P."/>
            <person name="Sukno S.A."/>
            <person name="Thon M.R."/>
        </authorList>
    </citation>
    <scope>NUCLEOTIDE SEQUENCE</scope>
    <source>
        <strain evidence="3">CBS 125086</strain>
    </source>
</reference>